<keyword evidence="1" id="KW-0812">Transmembrane</keyword>
<keyword evidence="1" id="KW-0472">Membrane</keyword>
<evidence type="ECO:0000313" key="4">
    <source>
        <dbReference type="Proteomes" id="UP000630923"/>
    </source>
</evidence>
<keyword evidence="1" id="KW-1133">Transmembrane helix</keyword>
<comment type="caution">
    <text evidence="3">The sequence shown here is derived from an EMBL/GenBank/DDBJ whole genome shotgun (WGS) entry which is preliminary data.</text>
</comment>
<accession>A0A919ANW4</accession>
<reference evidence="3" key="2">
    <citation type="submission" date="2020-09" db="EMBL/GenBank/DDBJ databases">
        <authorList>
            <person name="Sun Q."/>
            <person name="Kim S."/>
        </authorList>
    </citation>
    <scope>NUCLEOTIDE SEQUENCE</scope>
    <source>
        <strain evidence="3">KCTC 42590</strain>
    </source>
</reference>
<dbReference type="InterPro" id="IPR021994">
    <property type="entry name" value="DUF3592"/>
</dbReference>
<dbReference type="Proteomes" id="UP000630923">
    <property type="component" value="Unassembled WGS sequence"/>
</dbReference>
<dbReference type="EMBL" id="BNCI01000001">
    <property type="protein sequence ID" value="GHF17660.1"/>
    <property type="molecule type" value="Genomic_DNA"/>
</dbReference>
<gene>
    <name evidence="3" type="ORF">GCM10017044_10080</name>
</gene>
<dbReference type="Pfam" id="PF12158">
    <property type="entry name" value="DUF3592"/>
    <property type="match status" value="1"/>
</dbReference>
<keyword evidence="4" id="KW-1185">Reference proteome</keyword>
<evidence type="ECO:0000259" key="2">
    <source>
        <dbReference type="Pfam" id="PF12158"/>
    </source>
</evidence>
<evidence type="ECO:0000256" key="1">
    <source>
        <dbReference type="SAM" id="Phobius"/>
    </source>
</evidence>
<dbReference type="RefSeq" id="WP_191250446.1">
    <property type="nucleotide sequence ID" value="NZ_BNCI01000001.1"/>
</dbReference>
<reference evidence="3" key="1">
    <citation type="journal article" date="2014" name="Int. J. Syst. Evol. Microbiol.">
        <title>Complete genome sequence of Corynebacterium casei LMG S-19264T (=DSM 44701T), isolated from a smear-ripened cheese.</title>
        <authorList>
            <consortium name="US DOE Joint Genome Institute (JGI-PGF)"/>
            <person name="Walter F."/>
            <person name="Albersmeier A."/>
            <person name="Kalinowski J."/>
            <person name="Ruckert C."/>
        </authorList>
    </citation>
    <scope>NUCLEOTIDE SEQUENCE</scope>
    <source>
        <strain evidence="3">KCTC 42590</strain>
    </source>
</reference>
<organism evidence="3 4">
    <name type="scientific">Kordiimonas sediminis</name>
    <dbReference type="NCBI Taxonomy" id="1735581"/>
    <lineage>
        <taxon>Bacteria</taxon>
        <taxon>Pseudomonadati</taxon>
        <taxon>Pseudomonadota</taxon>
        <taxon>Alphaproteobacteria</taxon>
        <taxon>Kordiimonadales</taxon>
        <taxon>Kordiimonadaceae</taxon>
        <taxon>Kordiimonas</taxon>
    </lineage>
</organism>
<proteinExistence type="predicted"/>
<feature type="domain" description="DUF3592" evidence="2">
    <location>
        <begin position="78"/>
        <end position="162"/>
    </location>
</feature>
<name>A0A919ANW4_9PROT</name>
<feature type="transmembrane region" description="Helical" evidence="1">
    <location>
        <begin position="20"/>
        <end position="36"/>
    </location>
</feature>
<dbReference type="AlphaFoldDB" id="A0A919ANW4"/>
<protein>
    <recommendedName>
        <fullName evidence="2">DUF3592 domain-containing protein</fullName>
    </recommendedName>
</protein>
<feature type="transmembrane region" description="Helical" evidence="1">
    <location>
        <begin position="169"/>
        <end position="189"/>
    </location>
</feature>
<evidence type="ECO:0000313" key="3">
    <source>
        <dbReference type="EMBL" id="GHF17660.1"/>
    </source>
</evidence>
<sequence>MPDKTLSLLHRVAMGQHPSSTLFLTVTALIIPVAVFTRSETFITMAALGLFILGLFIVWSGLHHSLEGVRSRRWPASVATLSHIGKRGGVGKSRRMFELDITYQYAALGRDYTCDRYDLAAGAYYTEQQIDRLIAKIQAEPLHKVSWDPDNPARSVAVPGLHANPVIRIVIGLGMVGAVATWWLGLWTFQ</sequence>
<feature type="transmembrane region" description="Helical" evidence="1">
    <location>
        <begin position="42"/>
        <end position="62"/>
    </location>
</feature>